<evidence type="ECO:0000313" key="2">
    <source>
        <dbReference type="EMBL" id="KAK9136530.1"/>
    </source>
</evidence>
<keyword evidence="3" id="KW-1185">Reference proteome</keyword>
<evidence type="ECO:0000256" key="1">
    <source>
        <dbReference type="SAM" id="MobiDB-lite"/>
    </source>
</evidence>
<evidence type="ECO:0000313" key="3">
    <source>
        <dbReference type="Proteomes" id="UP001417504"/>
    </source>
</evidence>
<feature type="region of interest" description="Disordered" evidence="1">
    <location>
        <begin position="1"/>
        <end position="21"/>
    </location>
</feature>
<dbReference type="AlphaFoldDB" id="A0AAP0JP77"/>
<accession>A0AAP0JP77</accession>
<sequence length="70" mass="8127">MNSAKPRSMHKINTPQDTKDLTWKTLQIRGKNHGPNSEQSTISTKSTRYLNLTRITNNGVTHKYLFQELR</sequence>
<organism evidence="2 3">
    <name type="scientific">Stephania japonica</name>
    <dbReference type="NCBI Taxonomy" id="461633"/>
    <lineage>
        <taxon>Eukaryota</taxon>
        <taxon>Viridiplantae</taxon>
        <taxon>Streptophyta</taxon>
        <taxon>Embryophyta</taxon>
        <taxon>Tracheophyta</taxon>
        <taxon>Spermatophyta</taxon>
        <taxon>Magnoliopsida</taxon>
        <taxon>Ranunculales</taxon>
        <taxon>Menispermaceae</taxon>
        <taxon>Menispermoideae</taxon>
        <taxon>Cissampelideae</taxon>
        <taxon>Stephania</taxon>
    </lineage>
</organism>
<gene>
    <name evidence="2" type="ORF">Sjap_007124</name>
</gene>
<feature type="compositionally biased region" description="Polar residues" evidence="1">
    <location>
        <begin position="1"/>
        <end position="16"/>
    </location>
</feature>
<name>A0AAP0JP77_9MAGN</name>
<protein>
    <submittedName>
        <fullName evidence="2">Uncharacterized protein</fullName>
    </submittedName>
</protein>
<dbReference type="Proteomes" id="UP001417504">
    <property type="component" value="Unassembled WGS sequence"/>
</dbReference>
<dbReference type="EMBL" id="JBBNAE010000003">
    <property type="protein sequence ID" value="KAK9136530.1"/>
    <property type="molecule type" value="Genomic_DNA"/>
</dbReference>
<proteinExistence type="predicted"/>
<reference evidence="2 3" key="1">
    <citation type="submission" date="2024-01" db="EMBL/GenBank/DDBJ databases">
        <title>Genome assemblies of Stephania.</title>
        <authorList>
            <person name="Yang L."/>
        </authorList>
    </citation>
    <scope>NUCLEOTIDE SEQUENCE [LARGE SCALE GENOMIC DNA]</scope>
    <source>
        <strain evidence="2">QJT</strain>
        <tissue evidence="2">Leaf</tissue>
    </source>
</reference>
<comment type="caution">
    <text evidence="2">The sequence shown here is derived from an EMBL/GenBank/DDBJ whole genome shotgun (WGS) entry which is preliminary data.</text>
</comment>